<dbReference type="EMBL" id="JAERQG010000001">
    <property type="protein sequence ID" value="MBL0764971.1"/>
    <property type="molecule type" value="Genomic_DNA"/>
</dbReference>
<evidence type="ECO:0000313" key="3">
    <source>
        <dbReference type="Proteomes" id="UP000642920"/>
    </source>
</evidence>
<dbReference type="Pfam" id="PF04371">
    <property type="entry name" value="PAD_porph"/>
    <property type="match status" value="1"/>
</dbReference>
<dbReference type="Proteomes" id="UP000642920">
    <property type="component" value="Unassembled WGS sequence"/>
</dbReference>
<comment type="caution">
    <text evidence="2">The sequence shown here is derived from an EMBL/GenBank/DDBJ whole genome shotgun (WGS) entry which is preliminary data.</text>
</comment>
<dbReference type="InterPro" id="IPR007466">
    <property type="entry name" value="Peptidyl-Arg-deiminase_porph"/>
</dbReference>
<keyword evidence="3" id="KW-1185">Reference proteome</keyword>
<name>A0A937AE04_9BACT</name>
<reference evidence="2" key="1">
    <citation type="submission" date="2021-01" db="EMBL/GenBank/DDBJ databases">
        <title>Marivirga sp. nov., isolated from intertidal surface sediments.</title>
        <authorList>
            <person name="Zhang M."/>
        </authorList>
    </citation>
    <scope>NUCLEOTIDE SEQUENCE</scope>
    <source>
        <strain evidence="2">SM1354</strain>
    </source>
</reference>
<accession>A0A937AE04</accession>
<organism evidence="2 3">
    <name type="scientific">Marivirga atlantica</name>
    <dbReference type="NCBI Taxonomy" id="1548457"/>
    <lineage>
        <taxon>Bacteria</taxon>
        <taxon>Pseudomonadati</taxon>
        <taxon>Bacteroidota</taxon>
        <taxon>Cytophagia</taxon>
        <taxon>Cytophagales</taxon>
        <taxon>Marivirgaceae</taxon>
        <taxon>Marivirga</taxon>
    </lineage>
</organism>
<evidence type="ECO:0000256" key="1">
    <source>
        <dbReference type="ARBA" id="ARBA00022801"/>
    </source>
</evidence>
<dbReference type="PANTHER" id="PTHR31377:SF0">
    <property type="entry name" value="AGMATINE DEIMINASE-RELATED"/>
    <property type="match status" value="1"/>
</dbReference>
<proteinExistence type="predicted"/>
<keyword evidence="1" id="KW-0378">Hydrolase</keyword>
<dbReference type="GO" id="GO:0047632">
    <property type="term" value="F:agmatine deiminase activity"/>
    <property type="evidence" value="ECO:0007669"/>
    <property type="project" value="TreeGrafter"/>
</dbReference>
<dbReference type="PANTHER" id="PTHR31377">
    <property type="entry name" value="AGMATINE DEIMINASE-RELATED"/>
    <property type="match status" value="1"/>
</dbReference>
<sequence length="287" mass="33417">MISDKDKNTVYFSDILRTSSEFRATFERIQSLLDKYQVSYRFLSNTKDIWCRDYMPIQISEDKFIQFRYEPSYLEDDLDLQSNPQDILKNNGLTAEISSINLDGGNVVNWTDKAILTTRIFKENPNWNQSELISELERLLNVQVLLIPDITNDMTGHSDGHLRFINSNTVLVNELQNEFDYWKKGFDKMIKNSGLTFVEMPWFEHLDKKHKHTAVGCYVNYLEIGDLILFPVFEVSGNKDEQALNIIHSVFPERIIEPININEIGKYGGLLNCTTWTIKQYAPQHSV</sequence>
<dbReference type="Gene3D" id="3.75.10.10">
    <property type="entry name" value="L-arginine/glycine Amidinotransferase, Chain A"/>
    <property type="match status" value="1"/>
</dbReference>
<protein>
    <submittedName>
        <fullName evidence="2">Agmatine deiminase family protein</fullName>
    </submittedName>
</protein>
<evidence type="ECO:0000313" key="2">
    <source>
        <dbReference type="EMBL" id="MBL0764971.1"/>
    </source>
</evidence>
<dbReference type="SUPFAM" id="SSF55909">
    <property type="entry name" value="Pentein"/>
    <property type="match status" value="1"/>
</dbReference>
<dbReference type="GO" id="GO:0009446">
    <property type="term" value="P:putrescine biosynthetic process"/>
    <property type="evidence" value="ECO:0007669"/>
    <property type="project" value="InterPro"/>
</dbReference>
<dbReference type="AlphaFoldDB" id="A0A937AE04"/>
<dbReference type="RefSeq" id="WP_201919041.1">
    <property type="nucleotide sequence ID" value="NZ_JAERQG010000001.1"/>
</dbReference>
<gene>
    <name evidence="2" type="ORF">JKP34_06890</name>
</gene>
<dbReference type="GO" id="GO:0004668">
    <property type="term" value="F:protein-arginine deiminase activity"/>
    <property type="evidence" value="ECO:0007669"/>
    <property type="project" value="InterPro"/>
</dbReference>